<dbReference type="Gene3D" id="3.30.200.20">
    <property type="entry name" value="Phosphorylase Kinase, domain 1"/>
    <property type="match status" value="1"/>
</dbReference>
<dbReference type="InterPro" id="IPR050660">
    <property type="entry name" value="NEK_Ser/Thr_kinase"/>
</dbReference>
<dbReference type="Gene3D" id="1.10.510.10">
    <property type="entry name" value="Transferase(Phosphotransferase) domain 1"/>
    <property type="match status" value="1"/>
</dbReference>
<sequence>MVGPLLSGDPRQLGSYWLAGRLGAGAQGVVYEGYDSAGGRVAIKALHGDFLTDAYRGQLRREVEALDRVASYCTARIIETGLDHVPPYLVSEYVPGPDLHSRMEQNGPYVPDELFRLAVGIATALSSIHQAGVTHRDLKPANVLLGPDGPRVIDFGIARTEEMTRSASGELKGTPRWMAPELYQGHRASPAVDVWAWGAIVLFAATGRPPFDGENMPSLIDQILNHEPELDVLSEPLRSLVKGALSRDPAARPTARALLEGLIGGEAGNAPLEAGERAAGGLPAASIPPSLAKAAERAYARLEPDAQAAVPRVLLRMVAASSDARDTLRKVAFEEFQDAETSERVAQQVLDGLCEAGLLVRDGEVFTLATPALVRAWPRLRDWVADERDVLDVHHGLADAARRWNGHGRKGGDLLQGTPLDEAVTRAVAGRQHVPLNLLERSFIDHSLRAARRKRRNRTLLSAALAVLLVIATTTAAIAIVQGQNLADKNRTISRQRDEAVGAQVATLATTMRHVDPATAKRLAIAAASLAPDGPEARNALVTLYSQPEYDDYRPPGVEGNWEWTQDRTGHIAVAAHALGNELKIVDVDAHKVTRTIPLTGTPITDSGATRIVSLTDDGKAVSVVRQDGTVGIWDTTSGRPWPVTFHVPEPYAVLNPTGTRLLSVEWKPDKVKVWNTATGKPVLEIPHLLVPGQSTAVFTPDGKHLIRAHGASVESWDLDTGKKASRPLIRLSKAEIVDLGVSPDGRRLAVRPHGNRLAIVQLGKVDGNARIDVDTYAPAPGVAWRTIPSGTTGQLGFSSDGGYVNMGSTIWNADGAQDEPILSYPSDHCTTGDFAFGPGDRTLRCVFDGATVLSLGALGDPVQLAPRYFDTAVTSADGSTLAIQGFEDHSMAIWDPVKRVRRGELPLTPPTVTGRSRANSDGLYALSDDGRLLANIRENGDIEIWDVASAARKTTLTTHRKLSSRTPVAFSPDGRTLAVVTLAGYTTRLELWDVRSGTLRATSTGQRQDRSPAVAISQLDDTSQILFSRDGRTVIPAPDQGVIDVATGRRLIAPSTGLLKPRALSKDGILADHQFGAMISLWNARKTLRRLSDVRLDVDLVTWMRFSPDGRLLAIADPAGRIWLWDVANGRAYGLPLTGSTDPAGGVKTLAFTPDGSAVLALDGEGRLHTHLIAPDKIKAALCRGFGPLSSADWKTYISGTGYRRTC</sequence>
<evidence type="ECO:0000256" key="6">
    <source>
        <dbReference type="SAM" id="Phobius"/>
    </source>
</evidence>
<evidence type="ECO:0000256" key="3">
    <source>
        <dbReference type="ARBA" id="ARBA00022741"/>
    </source>
</evidence>
<keyword evidence="6" id="KW-0812">Transmembrane</keyword>
<evidence type="ECO:0000256" key="4">
    <source>
        <dbReference type="ARBA" id="ARBA00022777"/>
    </source>
</evidence>
<dbReference type="PROSITE" id="PS50011">
    <property type="entry name" value="PROTEIN_KINASE_DOM"/>
    <property type="match status" value="1"/>
</dbReference>
<dbReference type="EC" id="2.7.11.1" evidence="1"/>
<comment type="caution">
    <text evidence="8">The sequence shown here is derived from an EMBL/GenBank/DDBJ whole genome shotgun (WGS) entry which is preliminary data.</text>
</comment>
<evidence type="ECO:0000313" key="9">
    <source>
        <dbReference type="Proteomes" id="UP001501442"/>
    </source>
</evidence>
<dbReference type="SUPFAM" id="SSF56112">
    <property type="entry name" value="Protein kinase-like (PK-like)"/>
    <property type="match status" value="1"/>
</dbReference>
<feature type="transmembrane region" description="Helical" evidence="6">
    <location>
        <begin position="459"/>
        <end position="481"/>
    </location>
</feature>
<dbReference type="EMBL" id="BAABHK010000006">
    <property type="protein sequence ID" value="GAA4629103.1"/>
    <property type="molecule type" value="Genomic_DNA"/>
</dbReference>
<dbReference type="InterPro" id="IPR011009">
    <property type="entry name" value="Kinase-like_dom_sf"/>
</dbReference>
<proteinExistence type="predicted"/>
<name>A0ABP8UCN9_9ACTN</name>
<feature type="domain" description="Protein kinase" evidence="7">
    <location>
        <begin position="16"/>
        <end position="272"/>
    </location>
</feature>
<dbReference type="PROSITE" id="PS00108">
    <property type="entry name" value="PROTEIN_KINASE_ST"/>
    <property type="match status" value="1"/>
</dbReference>
<keyword evidence="5" id="KW-0067">ATP-binding</keyword>
<evidence type="ECO:0000256" key="1">
    <source>
        <dbReference type="ARBA" id="ARBA00012513"/>
    </source>
</evidence>
<organism evidence="8 9">
    <name type="scientific">Actinoallomurus vinaceus</name>
    <dbReference type="NCBI Taxonomy" id="1080074"/>
    <lineage>
        <taxon>Bacteria</taxon>
        <taxon>Bacillati</taxon>
        <taxon>Actinomycetota</taxon>
        <taxon>Actinomycetes</taxon>
        <taxon>Streptosporangiales</taxon>
        <taxon>Thermomonosporaceae</taxon>
        <taxon>Actinoallomurus</taxon>
    </lineage>
</organism>
<dbReference type="Proteomes" id="UP001501442">
    <property type="component" value="Unassembled WGS sequence"/>
</dbReference>
<dbReference type="InterPro" id="IPR001680">
    <property type="entry name" value="WD40_rpt"/>
</dbReference>
<dbReference type="SUPFAM" id="SSF82171">
    <property type="entry name" value="DPP6 N-terminal domain-like"/>
    <property type="match status" value="1"/>
</dbReference>
<evidence type="ECO:0000256" key="5">
    <source>
        <dbReference type="ARBA" id="ARBA00022840"/>
    </source>
</evidence>
<dbReference type="PANTHER" id="PTHR43671:SF13">
    <property type="entry name" value="SERINE_THREONINE-PROTEIN KINASE NEK2"/>
    <property type="match status" value="1"/>
</dbReference>
<evidence type="ECO:0000259" key="7">
    <source>
        <dbReference type="PROSITE" id="PS50011"/>
    </source>
</evidence>
<dbReference type="InterPro" id="IPR015943">
    <property type="entry name" value="WD40/YVTN_repeat-like_dom_sf"/>
</dbReference>
<gene>
    <name evidence="8" type="ORF">GCM10023196_048380</name>
</gene>
<dbReference type="SMART" id="SM00320">
    <property type="entry name" value="WD40"/>
    <property type="match status" value="3"/>
</dbReference>
<dbReference type="InterPro" id="IPR008271">
    <property type="entry name" value="Ser/Thr_kinase_AS"/>
</dbReference>
<evidence type="ECO:0000256" key="2">
    <source>
        <dbReference type="ARBA" id="ARBA00022679"/>
    </source>
</evidence>
<keyword evidence="9" id="KW-1185">Reference proteome</keyword>
<keyword evidence="4" id="KW-0418">Kinase</keyword>
<dbReference type="SUPFAM" id="SSF69322">
    <property type="entry name" value="Tricorn protease domain 2"/>
    <property type="match status" value="1"/>
</dbReference>
<dbReference type="InterPro" id="IPR000719">
    <property type="entry name" value="Prot_kinase_dom"/>
</dbReference>
<dbReference type="InterPro" id="IPR049052">
    <property type="entry name" value="nSTAND1"/>
</dbReference>
<dbReference type="Pfam" id="PF00069">
    <property type="entry name" value="Pkinase"/>
    <property type="match status" value="1"/>
</dbReference>
<reference evidence="9" key="1">
    <citation type="journal article" date="2019" name="Int. J. Syst. Evol. Microbiol.">
        <title>The Global Catalogue of Microorganisms (GCM) 10K type strain sequencing project: providing services to taxonomists for standard genome sequencing and annotation.</title>
        <authorList>
            <consortium name="The Broad Institute Genomics Platform"/>
            <consortium name="The Broad Institute Genome Sequencing Center for Infectious Disease"/>
            <person name="Wu L."/>
            <person name="Ma J."/>
        </authorList>
    </citation>
    <scope>NUCLEOTIDE SEQUENCE [LARGE SCALE GENOMIC DNA]</scope>
    <source>
        <strain evidence="9">JCM 17939</strain>
    </source>
</reference>
<keyword evidence="6" id="KW-0472">Membrane</keyword>
<dbReference type="PANTHER" id="PTHR43671">
    <property type="entry name" value="SERINE/THREONINE-PROTEIN KINASE NEK"/>
    <property type="match status" value="1"/>
</dbReference>
<evidence type="ECO:0000313" key="8">
    <source>
        <dbReference type="EMBL" id="GAA4629103.1"/>
    </source>
</evidence>
<dbReference type="SMART" id="SM00220">
    <property type="entry name" value="S_TKc"/>
    <property type="match status" value="1"/>
</dbReference>
<dbReference type="Pfam" id="PF20703">
    <property type="entry name" value="nSTAND1"/>
    <property type="match status" value="1"/>
</dbReference>
<keyword evidence="2" id="KW-0808">Transferase</keyword>
<dbReference type="CDD" id="cd14014">
    <property type="entry name" value="STKc_PknB_like"/>
    <property type="match status" value="1"/>
</dbReference>
<keyword evidence="6" id="KW-1133">Transmembrane helix</keyword>
<keyword evidence="3" id="KW-0547">Nucleotide-binding</keyword>
<protein>
    <recommendedName>
        <fullName evidence="1">non-specific serine/threonine protein kinase</fullName>
        <ecNumber evidence="1">2.7.11.1</ecNumber>
    </recommendedName>
</protein>
<dbReference type="RefSeq" id="WP_345433240.1">
    <property type="nucleotide sequence ID" value="NZ_BAABHK010000006.1"/>
</dbReference>
<accession>A0ABP8UCN9</accession>
<dbReference type="Gene3D" id="2.130.10.10">
    <property type="entry name" value="YVTN repeat-like/Quinoprotein amine dehydrogenase"/>
    <property type="match status" value="3"/>
</dbReference>